<feature type="domain" description="ABC transmembrane type-1" evidence="10">
    <location>
        <begin position="96"/>
        <end position="324"/>
    </location>
</feature>
<gene>
    <name evidence="11" type="ORF">ORJ04_00745</name>
</gene>
<evidence type="ECO:0000313" key="11">
    <source>
        <dbReference type="EMBL" id="MDP5134473.1"/>
    </source>
</evidence>
<evidence type="ECO:0000256" key="4">
    <source>
        <dbReference type="ARBA" id="ARBA00022519"/>
    </source>
</evidence>
<feature type="transmembrane region" description="Helical" evidence="9">
    <location>
        <begin position="169"/>
        <end position="189"/>
    </location>
</feature>
<dbReference type="Pfam" id="PF19300">
    <property type="entry name" value="BPD_transp_1_N"/>
    <property type="match status" value="1"/>
</dbReference>
<dbReference type="PANTHER" id="PTHR43163:SF4">
    <property type="entry name" value="PUTRESCINE EXPORT SYSTEM PERMEASE PROTEIN SAPB"/>
    <property type="match status" value="1"/>
</dbReference>
<dbReference type="InterPro" id="IPR045621">
    <property type="entry name" value="BPD_transp_1_N"/>
</dbReference>
<dbReference type="SUPFAM" id="SSF161098">
    <property type="entry name" value="MetI-like"/>
    <property type="match status" value="1"/>
</dbReference>
<dbReference type="InterPro" id="IPR035906">
    <property type="entry name" value="MetI-like_sf"/>
</dbReference>
<comment type="similarity">
    <text evidence="8">Belongs to the binding-protein-dependent transport system permease family. OppBC subfamily.</text>
</comment>
<evidence type="ECO:0000256" key="3">
    <source>
        <dbReference type="ARBA" id="ARBA00022475"/>
    </source>
</evidence>
<keyword evidence="3" id="KW-1003">Cell membrane</keyword>
<evidence type="ECO:0000256" key="1">
    <source>
        <dbReference type="ARBA" id="ARBA00004429"/>
    </source>
</evidence>
<comment type="subcellular location">
    <subcellularLocation>
        <location evidence="1">Cell inner membrane</location>
        <topology evidence="1">Multi-pass membrane protein</topology>
    </subcellularLocation>
    <subcellularLocation>
        <location evidence="9">Cell membrane</location>
        <topology evidence="9">Multi-pass membrane protein</topology>
    </subcellularLocation>
</comment>
<evidence type="ECO:0000256" key="9">
    <source>
        <dbReference type="RuleBase" id="RU363032"/>
    </source>
</evidence>
<dbReference type="PROSITE" id="PS50928">
    <property type="entry name" value="ABC_TM1"/>
    <property type="match status" value="1"/>
</dbReference>
<keyword evidence="5 9" id="KW-0812">Transmembrane</keyword>
<feature type="transmembrane region" description="Helical" evidence="9">
    <location>
        <begin position="267"/>
        <end position="287"/>
    </location>
</feature>
<dbReference type="InterPro" id="IPR000515">
    <property type="entry name" value="MetI-like"/>
</dbReference>
<evidence type="ECO:0000256" key="6">
    <source>
        <dbReference type="ARBA" id="ARBA00022989"/>
    </source>
</evidence>
<evidence type="ECO:0000256" key="7">
    <source>
        <dbReference type="ARBA" id="ARBA00023136"/>
    </source>
</evidence>
<accession>A0ABT9HTM1</accession>
<keyword evidence="7 9" id="KW-0472">Membrane</keyword>
<evidence type="ECO:0000313" key="12">
    <source>
        <dbReference type="Proteomes" id="UP001231109"/>
    </source>
</evidence>
<name>A0ABT9HTM1_9GAMM</name>
<reference evidence="11 12" key="1">
    <citation type="submission" date="2022-11" db="EMBL/GenBank/DDBJ databases">
        <title>Viruses from the air-sea interface of a natural surface slick.</title>
        <authorList>
            <person name="Rahlff J."/>
            <person name="Holmfeldt K."/>
        </authorList>
    </citation>
    <scope>NUCLEOTIDE SEQUENCE [LARGE SCALE GENOMIC DNA]</scope>
    <source>
        <strain evidence="11 12">SMS4</strain>
    </source>
</reference>
<dbReference type="PANTHER" id="PTHR43163">
    <property type="entry name" value="DIPEPTIDE TRANSPORT SYSTEM PERMEASE PROTEIN DPPB-RELATED"/>
    <property type="match status" value="1"/>
</dbReference>
<dbReference type="RefSeq" id="WP_305973107.1">
    <property type="nucleotide sequence ID" value="NZ_JAPJDZ010000001.1"/>
</dbReference>
<evidence type="ECO:0000256" key="8">
    <source>
        <dbReference type="ARBA" id="ARBA00024202"/>
    </source>
</evidence>
<comment type="caution">
    <text evidence="11">The sequence shown here is derived from an EMBL/GenBank/DDBJ whole genome shotgun (WGS) entry which is preliminary data.</text>
</comment>
<proteinExistence type="inferred from homology"/>
<evidence type="ECO:0000259" key="10">
    <source>
        <dbReference type="PROSITE" id="PS50928"/>
    </source>
</evidence>
<dbReference type="CDD" id="cd06261">
    <property type="entry name" value="TM_PBP2"/>
    <property type="match status" value="1"/>
</dbReference>
<feature type="transmembrane region" description="Helical" evidence="9">
    <location>
        <begin position="9"/>
        <end position="30"/>
    </location>
</feature>
<evidence type="ECO:0000256" key="2">
    <source>
        <dbReference type="ARBA" id="ARBA00022448"/>
    </source>
</evidence>
<keyword evidence="4" id="KW-0997">Cell inner membrane</keyword>
<feature type="transmembrane region" description="Helical" evidence="9">
    <location>
        <begin position="135"/>
        <end position="163"/>
    </location>
</feature>
<evidence type="ECO:0000256" key="5">
    <source>
        <dbReference type="ARBA" id="ARBA00022692"/>
    </source>
</evidence>
<dbReference type="Gene3D" id="1.10.3720.10">
    <property type="entry name" value="MetI-like"/>
    <property type="match status" value="1"/>
</dbReference>
<feature type="transmembrane region" description="Helical" evidence="9">
    <location>
        <begin position="308"/>
        <end position="331"/>
    </location>
</feature>
<dbReference type="Proteomes" id="UP001231109">
    <property type="component" value="Unassembled WGS sequence"/>
</dbReference>
<protein>
    <submittedName>
        <fullName evidence="11">ABC transporter permease subunit</fullName>
    </submittedName>
</protein>
<keyword evidence="2 9" id="KW-0813">Transport</keyword>
<feature type="transmembrane region" description="Helical" evidence="9">
    <location>
        <begin position="201"/>
        <end position="223"/>
    </location>
</feature>
<keyword evidence="6 9" id="KW-1133">Transmembrane helix</keyword>
<dbReference type="EMBL" id="JAPJDZ010000001">
    <property type="protein sequence ID" value="MDP5134473.1"/>
    <property type="molecule type" value="Genomic_DNA"/>
</dbReference>
<feature type="transmembrane region" description="Helical" evidence="9">
    <location>
        <begin position="102"/>
        <end position="123"/>
    </location>
</feature>
<dbReference type="Pfam" id="PF00528">
    <property type="entry name" value="BPD_transp_1"/>
    <property type="match status" value="1"/>
</dbReference>
<keyword evidence="12" id="KW-1185">Reference proteome</keyword>
<organism evidence="11 12">
    <name type="scientific">Rheinheimera baltica</name>
    <dbReference type="NCBI Taxonomy" id="67576"/>
    <lineage>
        <taxon>Bacteria</taxon>
        <taxon>Pseudomonadati</taxon>
        <taxon>Pseudomonadota</taxon>
        <taxon>Gammaproteobacteria</taxon>
        <taxon>Chromatiales</taxon>
        <taxon>Chromatiaceae</taxon>
        <taxon>Rheinheimera</taxon>
    </lineage>
</organism>
<sequence length="338" mass="38192">MILYLLRRLFLLLFVFIALTILAFSLGYLFPGEPLQNFTGLRHIPVNQLEQLSAEYRMDQGYIQQYLGYLTRVISGDWGMSFASEQGLLQEIKRLLPATLELAAYALLISFFIGIPVGIIAAIKPEGAVSKIISALAVTGYSIPIFWWALLLIMIFSLGLGWLPTAGRIGVLFEINHVTGFMLLDILLSDTQHQHEAMLNALRHMLLPTLVLATFPTTVMIRFTRDSMLEVWEQSYIKTARAKGLSRAQVLYRHALRNALLPVIRQIGLQFSTLITLAMITEVIFSWPGIGRWMIDSIYQRNYPAIQAGLLVISTLVITVNMITEILHTLFNPLARKR</sequence>